<evidence type="ECO:0000259" key="1">
    <source>
        <dbReference type="Pfam" id="PF12770"/>
    </source>
</evidence>
<dbReference type="EMBL" id="JAJTJA010000006">
    <property type="protein sequence ID" value="KAH8697307.1"/>
    <property type="molecule type" value="Genomic_DNA"/>
</dbReference>
<dbReference type="GeneID" id="70252415"/>
<proteinExistence type="predicted"/>
<dbReference type="Pfam" id="PF12770">
    <property type="entry name" value="CHAT"/>
    <property type="match status" value="1"/>
</dbReference>
<dbReference type="InterPro" id="IPR011990">
    <property type="entry name" value="TPR-like_helical_dom_sf"/>
</dbReference>
<dbReference type="Gene3D" id="1.25.40.10">
    <property type="entry name" value="Tetratricopeptide repeat domain"/>
    <property type="match status" value="1"/>
</dbReference>
<evidence type="ECO:0000313" key="2">
    <source>
        <dbReference type="EMBL" id="KAH8697307.1"/>
    </source>
</evidence>
<comment type="caution">
    <text evidence="2">The sequence shown here is derived from an EMBL/GenBank/DDBJ whole genome shotgun (WGS) entry which is preliminary data.</text>
</comment>
<accession>A0AAD4Q057</accession>
<keyword evidence="3" id="KW-1185">Reference proteome</keyword>
<organism evidence="2 3">
    <name type="scientific">Talaromyces proteolyticus</name>
    <dbReference type="NCBI Taxonomy" id="1131652"/>
    <lineage>
        <taxon>Eukaryota</taxon>
        <taxon>Fungi</taxon>
        <taxon>Dikarya</taxon>
        <taxon>Ascomycota</taxon>
        <taxon>Pezizomycotina</taxon>
        <taxon>Eurotiomycetes</taxon>
        <taxon>Eurotiomycetidae</taxon>
        <taxon>Eurotiales</taxon>
        <taxon>Trichocomaceae</taxon>
        <taxon>Talaromyces</taxon>
        <taxon>Talaromyces sect. Bacilispori</taxon>
    </lineage>
</organism>
<name>A0AAD4Q057_9EURO</name>
<reference evidence="2" key="1">
    <citation type="submission" date="2021-12" db="EMBL/GenBank/DDBJ databases">
        <title>Convergent genome expansion in fungi linked to evolution of root-endophyte symbiosis.</title>
        <authorList>
            <consortium name="DOE Joint Genome Institute"/>
            <person name="Ke Y.-H."/>
            <person name="Bonito G."/>
            <person name="Liao H.-L."/>
            <person name="Looney B."/>
            <person name="Rojas-Flechas A."/>
            <person name="Nash J."/>
            <person name="Hameed K."/>
            <person name="Schadt C."/>
            <person name="Martin F."/>
            <person name="Crous P.W."/>
            <person name="Miettinen O."/>
            <person name="Magnuson J.K."/>
            <person name="Labbe J."/>
            <person name="Jacobson D."/>
            <person name="Doktycz M.J."/>
            <person name="Veneault-Fourrey C."/>
            <person name="Kuo A."/>
            <person name="Mondo S."/>
            <person name="Calhoun S."/>
            <person name="Riley R."/>
            <person name="Ohm R."/>
            <person name="LaButti K."/>
            <person name="Andreopoulos B."/>
            <person name="Pangilinan J."/>
            <person name="Nolan M."/>
            <person name="Tritt A."/>
            <person name="Clum A."/>
            <person name="Lipzen A."/>
            <person name="Daum C."/>
            <person name="Barry K."/>
            <person name="Grigoriev I.V."/>
            <person name="Vilgalys R."/>
        </authorList>
    </citation>
    <scope>NUCLEOTIDE SEQUENCE</scope>
    <source>
        <strain evidence="2">PMI_201</strain>
    </source>
</reference>
<dbReference type="Proteomes" id="UP001201262">
    <property type="component" value="Unassembled WGS sequence"/>
</dbReference>
<dbReference type="AlphaFoldDB" id="A0AAD4Q057"/>
<sequence length="847" mass="95128">MYLNDLGVPLYDRFLRMGVIDDLEECIRITGQAVGMTPDYHPKQAMYSSNLGVYLNNRYLRIGTMADLEAAIRLARQAVDATPRYSPDWAGRLHNLENYLRRRYSRRRTIADLEESIQIARKTVDATPEDHPNRAIYLDGLGYALSDRYAKKGVIADQEEAMRLARQAVNATPIDSTLWAPRLGILGTRLMVKYLRTRETADVEESIRISRQAVEATPEDHPQRASLLMTLVKALAKRRSRTGATADTIKEITAHLQSVLRQRNAEVITRIQAARAVLPACASTLHWEQAYEVANVAISLVPKLTPRSLENSDKQHVLRQVAGVASDAAALALQAGKGALVALDFLEQGRGILATSLEEMRTDTLSLRYRYPDLAERFAQLRNELELSDTRDTSFLDQSSWQTQGSRRYDAGNELDKVIVEIRKQSGFEDFLTAPSEKEMQAAAASGPIVVINVSKYRCDSVLIEKHQIRVLALPLLNIKEIKNRAQRLIQGSLTTLEWLWNVAASPILDALGFVQPPTADNWPHVWWITTGPLSTFPLHAAGLHSSGFAETVLDRVISSYSLSIKTIIRSRSRHIPLQGPARAILVAMQNTPEHSRLPFAAREVAVLHDICKLTGLDPIKPPRRKQDVIQHLPNCKIFHFAGHGYTDATNPSHSHMLLEDWKTDPLTVATLLEMNLNESSPFLAYLSAYGTGQIKNDRLVDESIHLISACQLAGFRHVIGTLWEVNDELCVDMARITYESMRNGNMTDISVRRGLHNATRELRDRWLLRMSSKVRRGSRSVTMVDVSFVKDTKECRRANYVAPKNDGLPRDAVLCDDDGYDDDDDDDGDDEGIESLHWVPYVHFGV</sequence>
<dbReference type="RefSeq" id="XP_046072008.1">
    <property type="nucleotide sequence ID" value="XM_046222128.1"/>
</dbReference>
<protein>
    <submittedName>
        <fullName evidence="2">CHAT domain-containing protein</fullName>
    </submittedName>
</protein>
<evidence type="ECO:0000313" key="3">
    <source>
        <dbReference type="Proteomes" id="UP001201262"/>
    </source>
</evidence>
<feature type="domain" description="CHAT" evidence="1">
    <location>
        <begin position="496"/>
        <end position="765"/>
    </location>
</feature>
<gene>
    <name evidence="2" type="ORF">BGW36DRAFT_461318</name>
</gene>
<dbReference type="InterPro" id="IPR024983">
    <property type="entry name" value="CHAT_dom"/>
</dbReference>